<dbReference type="RefSeq" id="WP_123170555.1">
    <property type="nucleotide sequence ID" value="NZ_QKOD01000023.1"/>
</dbReference>
<organism evidence="3 4">
    <name type="scientific">Mesorhizobium japonicum</name>
    <dbReference type="NCBI Taxonomy" id="2066070"/>
    <lineage>
        <taxon>Bacteria</taxon>
        <taxon>Pseudomonadati</taxon>
        <taxon>Pseudomonadota</taxon>
        <taxon>Alphaproteobacteria</taxon>
        <taxon>Hyphomicrobiales</taxon>
        <taxon>Phyllobacteriaceae</taxon>
        <taxon>Mesorhizobium</taxon>
    </lineage>
</organism>
<evidence type="ECO:0000256" key="1">
    <source>
        <dbReference type="SAM" id="MobiDB-lite"/>
    </source>
</evidence>
<feature type="domain" description="MobA/VirD2-like nuclease" evidence="2">
    <location>
        <begin position="288"/>
        <end position="394"/>
    </location>
</feature>
<evidence type="ECO:0000313" key="3">
    <source>
        <dbReference type="EMBL" id="RNJ41199.1"/>
    </source>
</evidence>
<feature type="region of interest" description="Disordered" evidence="1">
    <location>
        <begin position="629"/>
        <end position="649"/>
    </location>
</feature>
<proteinExistence type="predicted"/>
<gene>
    <name evidence="3" type="ORF">DNR46_35325</name>
</gene>
<feature type="region of interest" description="Disordered" evidence="1">
    <location>
        <begin position="680"/>
        <end position="738"/>
    </location>
</feature>
<dbReference type="AlphaFoldDB" id="A0A3M9WZC0"/>
<sequence length="738" mass="82676">MEFFLGAFERDWERRRAAFLHDLQMGEHTELDWDWPRRGGAVHRPRDGGCDGGARREGRAVALGRAGGEQSMRVRFAALARGSQPAVVKLASYGSGIRAAAMVSYASRSGELPVENERGERILGKTALSELRAEWEHLFDHRAASRDVGLFEVKISMSSPLSADDRYEFAREVLRAGFGKRRFVLAVQQKNTGELEVRGVAVLRDPSGERLTADERAAAIVQERVVNSHVAREAEVRLRFSGYGNGVEFATARIRKLVERVQQGGVRDETGRIIGDFEEAGDLVQKEWRREMHSRKGRDVMHLVVSARAGTDLTAFQAAVRDFLGEQFGGHRYVFALHAPADDPKEVRQGGRRPHVHAHAIVTMRSDTGERVVTSPRVFRQWRALIAQKSKERGIDMEMTDRREFCNPPAYAQSQVMPVSYAGRTEHKGTSSAAQARYDGKRANRHFVSRSERSVGYALAAVQVWEEIKHSDPNKAVVEFATAQMDRLQAAFRESQIDIGKLKSSVSRTNLEANMVELARLVGAGGPPVRAMTRQEFVTYENRFEEVLATVESSVKPAERAYFDEIAAAAREVINIRREYLKLMERERDADTRQRESAVQEKALTWPVALQSRETRERNETVVRVGRYESDPEDFAGSPASTGLFPPGLPDRASSSAAIGAERGVLNPRVDRISGSVLNGYVESGPEAAPDARQERPRRGREGAKATEVRPPQQQAPRLQELEREVEERRNGRHGRER</sequence>
<feature type="compositionally biased region" description="Basic and acidic residues" evidence="1">
    <location>
        <begin position="690"/>
        <end position="708"/>
    </location>
</feature>
<accession>A0A3M9WZC0</accession>
<protein>
    <submittedName>
        <fullName evidence="3">Conjugal transfer protein TraA</fullName>
    </submittedName>
</protein>
<dbReference type="Proteomes" id="UP000275436">
    <property type="component" value="Unassembled WGS sequence"/>
</dbReference>
<dbReference type="EMBL" id="QKOD01000023">
    <property type="protein sequence ID" value="RNJ41199.1"/>
    <property type="molecule type" value="Genomic_DNA"/>
</dbReference>
<feature type="compositionally biased region" description="Basic and acidic residues" evidence="1">
    <location>
        <begin position="720"/>
        <end position="738"/>
    </location>
</feature>
<name>A0A3M9WZC0_9HYPH</name>
<comment type="caution">
    <text evidence="3">The sequence shown here is derived from an EMBL/GenBank/DDBJ whole genome shotgun (WGS) entry which is preliminary data.</text>
</comment>
<dbReference type="InterPro" id="IPR005094">
    <property type="entry name" value="Endonuclease_MobA/VirD2"/>
</dbReference>
<evidence type="ECO:0000259" key="2">
    <source>
        <dbReference type="Pfam" id="PF03432"/>
    </source>
</evidence>
<dbReference type="Pfam" id="PF03432">
    <property type="entry name" value="Relaxase"/>
    <property type="match status" value="1"/>
</dbReference>
<reference evidence="3 4" key="1">
    <citation type="journal article" date="2018" name="Mol. Plant Microbe Interact.">
        <title>Taxonomically Different Co-Microsymbionts of a Relict Legume, Oxytropis popoviana, Have Complementary Sets of Symbiotic Genes and Together Increase the Efficiency of Plant Nodulation.</title>
        <authorList>
            <person name="Safronova V."/>
            <person name="Belimov A."/>
            <person name="Sazanova A."/>
            <person name="Chirak E."/>
            <person name="Verkhozina A."/>
            <person name="Kuznetsova I."/>
            <person name="Andronov E."/>
            <person name="Puhalsky J."/>
            <person name="Tikhonovich I."/>
        </authorList>
    </citation>
    <scope>NUCLEOTIDE SEQUENCE [LARGE SCALE GENOMIC DNA]</scope>
    <source>
        <strain evidence="3 4">Opo-235</strain>
    </source>
</reference>
<evidence type="ECO:0000313" key="4">
    <source>
        <dbReference type="Proteomes" id="UP000275436"/>
    </source>
</evidence>